<keyword evidence="8 11" id="KW-0406">Ion transport</keyword>
<reference evidence="14" key="1">
    <citation type="journal article" date="2019" name="Int. J. Syst. Evol. Microbiol.">
        <title>The Global Catalogue of Microorganisms (GCM) 10K type strain sequencing project: providing services to taxonomists for standard genome sequencing and annotation.</title>
        <authorList>
            <consortium name="The Broad Institute Genomics Platform"/>
            <consortium name="The Broad Institute Genome Sequencing Center for Infectious Disease"/>
            <person name="Wu L."/>
            <person name="Ma J."/>
        </authorList>
    </citation>
    <scope>NUCLEOTIDE SEQUENCE [LARGE SCALE GENOMIC DNA]</scope>
    <source>
        <strain evidence="14">JCM 17666</strain>
    </source>
</reference>
<evidence type="ECO:0000256" key="10">
    <source>
        <dbReference type="ARBA" id="ARBA00023310"/>
    </source>
</evidence>
<dbReference type="CDD" id="cd00310">
    <property type="entry name" value="ATP-synt_Fo_a_6"/>
    <property type="match status" value="1"/>
</dbReference>
<dbReference type="HAMAP" id="MF_01393">
    <property type="entry name" value="ATP_synth_a_bact"/>
    <property type="match status" value="1"/>
</dbReference>
<proteinExistence type="inferred from homology"/>
<keyword evidence="10 11" id="KW-0066">ATP synthesis</keyword>
<dbReference type="PRINTS" id="PR00123">
    <property type="entry name" value="ATPASEA"/>
</dbReference>
<keyword evidence="14" id="KW-1185">Reference proteome</keyword>
<dbReference type="PANTHER" id="PTHR42823">
    <property type="entry name" value="ATP SYNTHASE SUBUNIT A, CHLOROPLASTIC"/>
    <property type="match status" value="1"/>
</dbReference>
<evidence type="ECO:0000313" key="14">
    <source>
        <dbReference type="Proteomes" id="UP001501671"/>
    </source>
</evidence>
<keyword evidence="3 11" id="KW-0813">Transport</keyword>
<evidence type="ECO:0000256" key="7">
    <source>
        <dbReference type="ARBA" id="ARBA00022989"/>
    </source>
</evidence>
<comment type="similarity">
    <text evidence="2 11 12">Belongs to the ATPase A chain family.</text>
</comment>
<name>A0ABP8HCK4_9BURK</name>
<dbReference type="Proteomes" id="UP001501671">
    <property type="component" value="Unassembled WGS sequence"/>
</dbReference>
<dbReference type="Gene3D" id="1.20.120.220">
    <property type="entry name" value="ATP synthase, F0 complex, subunit A"/>
    <property type="match status" value="1"/>
</dbReference>
<comment type="caution">
    <text evidence="13">The sequence shown here is derived from an EMBL/GenBank/DDBJ whole genome shotgun (WGS) entry which is preliminary data.</text>
</comment>
<organism evidence="13 14">
    <name type="scientific">Pigmentiphaga soli</name>
    <dbReference type="NCBI Taxonomy" id="1007095"/>
    <lineage>
        <taxon>Bacteria</taxon>
        <taxon>Pseudomonadati</taxon>
        <taxon>Pseudomonadota</taxon>
        <taxon>Betaproteobacteria</taxon>
        <taxon>Burkholderiales</taxon>
        <taxon>Alcaligenaceae</taxon>
        <taxon>Pigmentiphaga</taxon>
    </lineage>
</organism>
<keyword evidence="11" id="KW-1003">Cell membrane</keyword>
<evidence type="ECO:0000256" key="8">
    <source>
        <dbReference type="ARBA" id="ARBA00023065"/>
    </source>
</evidence>
<keyword evidence="4 11" id="KW-0138">CF(0)</keyword>
<evidence type="ECO:0000256" key="12">
    <source>
        <dbReference type="RuleBase" id="RU000483"/>
    </source>
</evidence>
<gene>
    <name evidence="11" type="primary">atpB</name>
    <name evidence="13" type="ORF">GCM10023144_33120</name>
</gene>
<dbReference type="RefSeq" id="WP_345250981.1">
    <property type="nucleotide sequence ID" value="NZ_BAABFO010000017.1"/>
</dbReference>
<dbReference type="NCBIfam" id="TIGR01131">
    <property type="entry name" value="ATP_synt_6_or_A"/>
    <property type="match status" value="1"/>
</dbReference>
<dbReference type="EMBL" id="BAABFO010000017">
    <property type="protein sequence ID" value="GAA4337410.1"/>
    <property type="molecule type" value="Genomic_DNA"/>
</dbReference>
<dbReference type="InterPro" id="IPR045082">
    <property type="entry name" value="ATP_syn_F0_a_bact/chloroplast"/>
</dbReference>
<dbReference type="InterPro" id="IPR000568">
    <property type="entry name" value="ATP_synth_F0_asu"/>
</dbReference>
<dbReference type="NCBIfam" id="NF009955">
    <property type="entry name" value="PRK13421.1"/>
    <property type="match status" value="1"/>
</dbReference>
<dbReference type="Pfam" id="PF00119">
    <property type="entry name" value="ATP-synt_A"/>
    <property type="match status" value="1"/>
</dbReference>
<evidence type="ECO:0000256" key="2">
    <source>
        <dbReference type="ARBA" id="ARBA00006810"/>
    </source>
</evidence>
<keyword evidence="6 11" id="KW-0375">Hydrogen ion transport</keyword>
<feature type="transmembrane region" description="Helical" evidence="11">
    <location>
        <begin position="197"/>
        <end position="218"/>
    </location>
</feature>
<feature type="transmembrane region" description="Helical" evidence="11">
    <location>
        <begin position="20"/>
        <end position="41"/>
    </location>
</feature>
<protein>
    <recommendedName>
        <fullName evidence="11 12">ATP synthase subunit a</fullName>
    </recommendedName>
    <alternativeName>
        <fullName evidence="11">ATP synthase F0 sector subunit a</fullName>
    </alternativeName>
    <alternativeName>
        <fullName evidence="11">F-ATPase subunit 6</fullName>
    </alternativeName>
</protein>
<feature type="transmembrane region" description="Helical" evidence="11">
    <location>
        <begin position="165"/>
        <end position="191"/>
    </location>
</feature>
<evidence type="ECO:0000256" key="6">
    <source>
        <dbReference type="ARBA" id="ARBA00022781"/>
    </source>
</evidence>
<sequence length="231" mass="24498">MTGSPLSSPPLFHIGPVPIAAQVLSTWAIMAVLAVGCALLARRLRVENPSRTQTAAEWFVELISQHIVDVMRVEPAPYLPLVGTIFAYVLCANLSSLVPGNEPPTAHLETDAALALIVFCSVIAYGIRARGLGGYLKSFADPGWAMLPLNVLENLTRVFSLMIRLFGNVMSGVFVLGIVLSLAGLFVPIPFMALDVLVGVIQAYIFAVLAMVFIGAAVGDDHGSASPQESP</sequence>
<keyword evidence="9 11" id="KW-0472">Membrane</keyword>
<comment type="function">
    <text evidence="11 12">Key component of the proton channel; it plays a direct role in the translocation of protons across the membrane.</text>
</comment>
<keyword evidence="7 11" id="KW-1133">Transmembrane helix</keyword>
<evidence type="ECO:0000256" key="4">
    <source>
        <dbReference type="ARBA" id="ARBA00022547"/>
    </source>
</evidence>
<dbReference type="SUPFAM" id="SSF81336">
    <property type="entry name" value="F1F0 ATP synthase subunit A"/>
    <property type="match status" value="1"/>
</dbReference>
<feature type="transmembrane region" description="Helical" evidence="11">
    <location>
        <begin position="110"/>
        <end position="127"/>
    </location>
</feature>
<evidence type="ECO:0000256" key="3">
    <source>
        <dbReference type="ARBA" id="ARBA00022448"/>
    </source>
</evidence>
<evidence type="ECO:0000256" key="5">
    <source>
        <dbReference type="ARBA" id="ARBA00022692"/>
    </source>
</evidence>
<dbReference type="PANTHER" id="PTHR42823:SF3">
    <property type="entry name" value="ATP SYNTHASE SUBUNIT A, CHLOROPLASTIC"/>
    <property type="match status" value="1"/>
</dbReference>
<evidence type="ECO:0000256" key="1">
    <source>
        <dbReference type="ARBA" id="ARBA00004141"/>
    </source>
</evidence>
<comment type="subcellular location">
    <subcellularLocation>
        <location evidence="11 12">Cell membrane</location>
        <topology evidence="11 12">Multi-pass membrane protein</topology>
    </subcellularLocation>
    <subcellularLocation>
        <location evidence="1">Membrane</location>
        <topology evidence="1">Multi-pass membrane protein</topology>
    </subcellularLocation>
</comment>
<keyword evidence="5 11" id="KW-0812">Transmembrane</keyword>
<evidence type="ECO:0000256" key="9">
    <source>
        <dbReference type="ARBA" id="ARBA00023136"/>
    </source>
</evidence>
<dbReference type="InterPro" id="IPR035908">
    <property type="entry name" value="F0_ATP_A_sf"/>
</dbReference>
<evidence type="ECO:0000256" key="11">
    <source>
        <dbReference type="HAMAP-Rule" id="MF_01393"/>
    </source>
</evidence>
<accession>A0ABP8HCK4</accession>
<feature type="transmembrane region" description="Helical" evidence="11">
    <location>
        <begin position="78"/>
        <end position="98"/>
    </location>
</feature>
<evidence type="ECO:0000313" key="13">
    <source>
        <dbReference type="EMBL" id="GAA4337410.1"/>
    </source>
</evidence>